<dbReference type="PANTHER" id="PTHR43080">
    <property type="entry name" value="CBS DOMAIN-CONTAINING PROTEIN CBSX3, MITOCHONDRIAL"/>
    <property type="match status" value="1"/>
</dbReference>
<dbReference type="PANTHER" id="PTHR43080:SF2">
    <property type="entry name" value="CBS DOMAIN-CONTAINING PROTEIN"/>
    <property type="match status" value="1"/>
</dbReference>
<sequence length="186" mass="19661">MTSVREIMTSGVECIEDDASLTDAAYRMSRLGLGAVPICDAGNRLRGIITERDIVVKCLAGGADPSHARAGQCAEGTPIAVQADDSVAEAARMMGEHHIRRLVVVDGSDVVGMISESNLVRGLPGDQYAEMMRSILDAPPSVVQPLSSRTPRSGAEGIFAHFMGRLHELRRRGGGTSSTSARSGKD</sequence>
<gene>
    <name evidence="4" type="ORF">FHX42_002342</name>
</gene>
<name>A0A839DZZ9_9PSEU</name>
<keyword evidence="1 2" id="KW-0129">CBS domain</keyword>
<keyword evidence="5" id="KW-1185">Reference proteome</keyword>
<dbReference type="PROSITE" id="PS51371">
    <property type="entry name" value="CBS"/>
    <property type="match status" value="2"/>
</dbReference>
<evidence type="ECO:0000256" key="1">
    <source>
        <dbReference type="ARBA" id="ARBA00023122"/>
    </source>
</evidence>
<dbReference type="Gene3D" id="3.10.580.10">
    <property type="entry name" value="CBS-domain"/>
    <property type="match status" value="1"/>
</dbReference>
<dbReference type="InterPro" id="IPR051257">
    <property type="entry name" value="Diverse_CBS-Domain"/>
</dbReference>
<dbReference type="AlphaFoldDB" id="A0A839DZZ9"/>
<dbReference type="InterPro" id="IPR000644">
    <property type="entry name" value="CBS_dom"/>
</dbReference>
<accession>A0A839DZZ9</accession>
<evidence type="ECO:0000256" key="2">
    <source>
        <dbReference type="PROSITE-ProRule" id="PRU00703"/>
    </source>
</evidence>
<dbReference type="EMBL" id="JACGWZ010000002">
    <property type="protein sequence ID" value="MBA8824995.1"/>
    <property type="molecule type" value="Genomic_DNA"/>
</dbReference>
<evidence type="ECO:0000313" key="4">
    <source>
        <dbReference type="EMBL" id="MBA8824995.1"/>
    </source>
</evidence>
<proteinExistence type="predicted"/>
<dbReference type="Pfam" id="PF00571">
    <property type="entry name" value="CBS"/>
    <property type="match status" value="2"/>
</dbReference>
<dbReference type="RefSeq" id="WP_182544160.1">
    <property type="nucleotide sequence ID" value="NZ_JACGWZ010000002.1"/>
</dbReference>
<evidence type="ECO:0000313" key="5">
    <source>
        <dbReference type="Proteomes" id="UP000569329"/>
    </source>
</evidence>
<comment type="caution">
    <text evidence="4">The sequence shown here is derived from an EMBL/GenBank/DDBJ whole genome shotgun (WGS) entry which is preliminary data.</text>
</comment>
<evidence type="ECO:0000259" key="3">
    <source>
        <dbReference type="PROSITE" id="PS51371"/>
    </source>
</evidence>
<dbReference type="InterPro" id="IPR046342">
    <property type="entry name" value="CBS_dom_sf"/>
</dbReference>
<dbReference type="SUPFAM" id="SSF54631">
    <property type="entry name" value="CBS-domain pair"/>
    <property type="match status" value="1"/>
</dbReference>
<dbReference type="SMART" id="SM00116">
    <property type="entry name" value="CBS"/>
    <property type="match status" value="2"/>
</dbReference>
<feature type="domain" description="CBS" evidence="3">
    <location>
        <begin position="8"/>
        <end position="66"/>
    </location>
</feature>
<dbReference type="Proteomes" id="UP000569329">
    <property type="component" value="Unassembled WGS sequence"/>
</dbReference>
<feature type="domain" description="CBS" evidence="3">
    <location>
        <begin position="73"/>
        <end position="130"/>
    </location>
</feature>
<protein>
    <submittedName>
        <fullName evidence="4">CBS domain-containing protein</fullName>
    </submittedName>
</protein>
<organism evidence="4 5">
    <name type="scientific">Halosaccharopolyspora lacisalsi</name>
    <dbReference type="NCBI Taxonomy" id="1000566"/>
    <lineage>
        <taxon>Bacteria</taxon>
        <taxon>Bacillati</taxon>
        <taxon>Actinomycetota</taxon>
        <taxon>Actinomycetes</taxon>
        <taxon>Pseudonocardiales</taxon>
        <taxon>Pseudonocardiaceae</taxon>
        <taxon>Halosaccharopolyspora</taxon>
    </lineage>
</organism>
<reference evidence="4 5" key="1">
    <citation type="submission" date="2020-07" db="EMBL/GenBank/DDBJ databases">
        <title>Sequencing the genomes of 1000 actinobacteria strains.</title>
        <authorList>
            <person name="Klenk H.-P."/>
        </authorList>
    </citation>
    <scope>NUCLEOTIDE SEQUENCE [LARGE SCALE GENOMIC DNA]</scope>
    <source>
        <strain evidence="4 5">DSM 45975</strain>
    </source>
</reference>